<keyword evidence="3 9" id="KW-0808">Transferase</keyword>
<feature type="transmembrane region" description="Helical" evidence="8">
    <location>
        <begin position="131"/>
        <end position="152"/>
    </location>
</feature>
<proteinExistence type="predicted"/>
<feature type="compositionally biased region" description="Low complexity" evidence="7">
    <location>
        <begin position="411"/>
        <end position="428"/>
    </location>
</feature>
<dbReference type="RefSeq" id="WP_248824724.1">
    <property type="nucleotide sequence ID" value="NZ_JALKFT010000009.1"/>
</dbReference>
<dbReference type="CDD" id="cd06854">
    <property type="entry name" value="GT_WbpL_WbcO_like"/>
    <property type="match status" value="1"/>
</dbReference>
<evidence type="ECO:0000256" key="3">
    <source>
        <dbReference type="ARBA" id="ARBA00022679"/>
    </source>
</evidence>
<feature type="transmembrane region" description="Helical" evidence="8">
    <location>
        <begin position="76"/>
        <end position="92"/>
    </location>
</feature>
<gene>
    <name evidence="9" type="ORF">MXD59_11915</name>
</gene>
<dbReference type="EMBL" id="JALKFT010000009">
    <property type="protein sequence ID" value="MCK9876470.1"/>
    <property type="molecule type" value="Genomic_DNA"/>
</dbReference>
<organism evidence="9 10">
    <name type="scientific">Frankia umida</name>
    <dbReference type="NCBI Taxonomy" id="573489"/>
    <lineage>
        <taxon>Bacteria</taxon>
        <taxon>Bacillati</taxon>
        <taxon>Actinomycetota</taxon>
        <taxon>Actinomycetes</taxon>
        <taxon>Frankiales</taxon>
        <taxon>Frankiaceae</taxon>
        <taxon>Frankia</taxon>
    </lineage>
</organism>
<feature type="compositionally biased region" description="Low complexity" evidence="7">
    <location>
        <begin position="339"/>
        <end position="382"/>
    </location>
</feature>
<accession>A0ABT0JY47</accession>
<sequence>MQPALAAACVTACGATAVTTPVVLAAMRRLAAIDEVTARSSHRAPTVRGGGVAVVLGLFAGVLTAVLVAEHGGPNLLPFTAATTLFGLIGLAEDVGGVTAMRRLALHVAAAFVITAMTVLAAVLGDPTPGLAAVLAVTVCAPLWITGFVNVFNFMDGINGISGMSAALAGGTLAALGALRDAPAVSAGGILVAATALGFLPYNFPRARIFLGDVGSYTLGAVIAMLTTQAVLVGVPLEAALSPSALYLADTSVTLLRRVRAGEPWHTAHRSHAYQRLTIAGWTHPQVTGLVAGVSTVVVALSLASFGPWPGRLAGDLAAALVLTGYLRLPHRVVLATGTAPTTPSSAASSTATPPAATPSAATPSPTLPTQRVAPSSSPSPSTDTTAGVSASVSGNTSEATSGNTSGGTSGSPAASTSAGRTSGRGAS</sequence>
<keyword evidence="10" id="KW-1185">Reference proteome</keyword>
<keyword evidence="2" id="KW-1003">Cell membrane</keyword>
<comment type="caution">
    <text evidence="9">The sequence shown here is derived from an EMBL/GenBank/DDBJ whole genome shotgun (WGS) entry which is preliminary data.</text>
</comment>
<dbReference type="Pfam" id="PF00953">
    <property type="entry name" value="Glycos_transf_4"/>
    <property type="match status" value="1"/>
</dbReference>
<dbReference type="InterPro" id="IPR000715">
    <property type="entry name" value="Glycosyl_transferase_4"/>
</dbReference>
<keyword evidence="6 8" id="KW-0472">Membrane</keyword>
<evidence type="ECO:0000256" key="4">
    <source>
        <dbReference type="ARBA" id="ARBA00022692"/>
    </source>
</evidence>
<feature type="compositionally biased region" description="Low complexity" evidence="7">
    <location>
        <begin position="394"/>
        <end position="404"/>
    </location>
</feature>
<feature type="transmembrane region" description="Helical" evidence="8">
    <location>
        <begin position="49"/>
        <end position="69"/>
    </location>
</feature>
<evidence type="ECO:0000256" key="2">
    <source>
        <dbReference type="ARBA" id="ARBA00022475"/>
    </source>
</evidence>
<dbReference type="Proteomes" id="UP001201873">
    <property type="component" value="Unassembled WGS sequence"/>
</dbReference>
<feature type="region of interest" description="Disordered" evidence="7">
    <location>
        <begin position="339"/>
        <end position="428"/>
    </location>
</feature>
<feature type="transmembrane region" description="Helical" evidence="8">
    <location>
        <begin position="184"/>
        <end position="202"/>
    </location>
</feature>
<dbReference type="PANTHER" id="PTHR22926">
    <property type="entry name" value="PHOSPHO-N-ACETYLMURAMOYL-PENTAPEPTIDE-TRANSFERASE"/>
    <property type="match status" value="1"/>
</dbReference>
<feature type="compositionally biased region" description="Polar residues" evidence="7">
    <location>
        <begin position="383"/>
        <end position="393"/>
    </location>
</feature>
<evidence type="ECO:0000256" key="8">
    <source>
        <dbReference type="SAM" id="Phobius"/>
    </source>
</evidence>
<keyword evidence="4 8" id="KW-0812">Transmembrane</keyword>
<reference evidence="9 10" key="1">
    <citation type="submission" date="2022-04" db="EMBL/GenBank/DDBJ databases">
        <title>Genome diversity in the genus Frankia.</title>
        <authorList>
            <person name="Carlos-Shanley C."/>
            <person name="Hahn D."/>
        </authorList>
    </citation>
    <scope>NUCLEOTIDE SEQUENCE [LARGE SCALE GENOMIC DNA]</scope>
    <source>
        <strain evidence="9 10">Ag45/Mut15</strain>
    </source>
</reference>
<protein>
    <submittedName>
        <fullName evidence="9">Glycosyl transferase</fullName>
    </submittedName>
</protein>
<evidence type="ECO:0000313" key="10">
    <source>
        <dbReference type="Proteomes" id="UP001201873"/>
    </source>
</evidence>
<name>A0ABT0JY47_9ACTN</name>
<evidence type="ECO:0000313" key="9">
    <source>
        <dbReference type="EMBL" id="MCK9876470.1"/>
    </source>
</evidence>
<keyword evidence="5 8" id="KW-1133">Transmembrane helix</keyword>
<feature type="transmembrane region" description="Helical" evidence="8">
    <location>
        <begin position="214"/>
        <end position="237"/>
    </location>
</feature>
<evidence type="ECO:0000256" key="5">
    <source>
        <dbReference type="ARBA" id="ARBA00022989"/>
    </source>
</evidence>
<feature type="transmembrane region" description="Helical" evidence="8">
    <location>
        <begin position="104"/>
        <end position="124"/>
    </location>
</feature>
<comment type="subcellular location">
    <subcellularLocation>
        <location evidence="1">Cell membrane</location>
        <topology evidence="1">Multi-pass membrane protein</topology>
    </subcellularLocation>
</comment>
<feature type="transmembrane region" description="Helical" evidence="8">
    <location>
        <begin position="158"/>
        <end position="177"/>
    </location>
</feature>
<evidence type="ECO:0000256" key="1">
    <source>
        <dbReference type="ARBA" id="ARBA00004651"/>
    </source>
</evidence>
<evidence type="ECO:0000256" key="6">
    <source>
        <dbReference type="ARBA" id="ARBA00023136"/>
    </source>
</evidence>
<evidence type="ECO:0000256" key="7">
    <source>
        <dbReference type="SAM" id="MobiDB-lite"/>
    </source>
</evidence>
<dbReference type="PANTHER" id="PTHR22926:SF3">
    <property type="entry name" value="UNDECAPRENYL-PHOSPHATE ALPHA-N-ACETYLGLUCOSAMINYL 1-PHOSPHATE TRANSFERASE"/>
    <property type="match status" value="1"/>
</dbReference>
<dbReference type="GO" id="GO:0016740">
    <property type="term" value="F:transferase activity"/>
    <property type="evidence" value="ECO:0007669"/>
    <property type="project" value="UniProtKB-KW"/>
</dbReference>